<feature type="chain" id="PRO_5046402058" description="DUF302 domain-containing protein" evidence="1">
    <location>
        <begin position="30"/>
        <end position="161"/>
    </location>
</feature>
<reference evidence="2 3" key="1">
    <citation type="submission" date="2024-08" db="EMBL/GenBank/DDBJ databases">
        <authorList>
            <person name="Lu H."/>
        </authorList>
    </citation>
    <scope>NUCLEOTIDE SEQUENCE [LARGE SCALE GENOMIC DNA]</scope>
    <source>
        <strain evidence="2 3">LYH14W</strain>
    </source>
</reference>
<evidence type="ECO:0008006" key="4">
    <source>
        <dbReference type="Google" id="ProtNLM"/>
    </source>
</evidence>
<name>A0ABW7FA62_9BURK</name>
<organism evidence="2 3">
    <name type="scientific">Pelomonas parva</name>
    <dbReference type="NCBI Taxonomy" id="3299032"/>
    <lineage>
        <taxon>Bacteria</taxon>
        <taxon>Pseudomonadati</taxon>
        <taxon>Pseudomonadota</taxon>
        <taxon>Betaproteobacteria</taxon>
        <taxon>Burkholderiales</taxon>
        <taxon>Sphaerotilaceae</taxon>
        <taxon>Roseateles</taxon>
    </lineage>
</organism>
<gene>
    <name evidence="2" type="ORF">ACG00Y_26340</name>
</gene>
<evidence type="ECO:0000256" key="1">
    <source>
        <dbReference type="SAM" id="SignalP"/>
    </source>
</evidence>
<dbReference type="Proteomes" id="UP001606210">
    <property type="component" value="Unassembled WGS sequence"/>
</dbReference>
<protein>
    <recommendedName>
        <fullName evidence="4">DUF302 domain-containing protein</fullName>
    </recommendedName>
</protein>
<keyword evidence="3" id="KW-1185">Reference proteome</keyword>
<dbReference type="RefSeq" id="WP_394484187.1">
    <property type="nucleotide sequence ID" value="NZ_JBIGHV010000012.1"/>
</dbReference>
<sequence length="161" mass="16747">MHSTSLTKALSLPLALGTLLLLTSTATLAGPSESMCSLLEDGMRGSLQLSGIEPVHSVQAQDLPGGGQLHVLTCAWVSKAQDRSLTITSTTGAIPIEMPVSCNEQKAGDKSMVMCMAGSGGPMVTVVLTQPLQNGNPNLAAALRAHTEVMVKKWGKLAKRP</sequence>
<evidence type="ECO:0000313" key="3">
    <source>
        <dbReference type="Proteomes" id="UP001606210"/>
    </source>
</evidence>
<proteinExistence type="predicted"/>
<keyword evidence="1" id="KW-0732">Signal</keyword>
<accession>A0ABW7FA62</accession>
<evidence type="ECO:0000313" key="2">
    <source>
        <dbReference type="EMBL" id="MFG6433454.1"/>
    </source>
</evidence>
<feature type="signal peptide" evidence="1">
    <location>
        <begin position="1"/>
        <end position="29"/>
    </location>
</feature>
<comment type="caution">
    <text evidence="2">The sequence shown here is derived from an EMBL/GenBank/DDBJ whole genome shotgun (WGS) entry which is preliminary data.</text>
</comment>
<dbReference type="EMBL" id="JBIGHV010000012">
    <property type="protein sequence ID" value="MFG6433454.1"/>
    <property type="molecule type" value="Genomic_DNA"/>
</dbReference>